<dbReference type="Pfam" id="PF02931">
    <property type="entry name" value="Neur_chan_LBD"/>
    <property type="match status" value="1"/>
</dbReference>
<name>A0AAV1ZK55_9ARAC</name>
<feature type="domain" description="Neurotransmitter-gated ion-channel ligand-binding" evidence="12">
    <location>
        <begin position="7"/>
        <end position="121"/>
    </location>
</feature>
<dbReference type="AlphaFoldDB" id="A0AAV1ZK55"/>
<dbReference type="InterPro" id="IPR006028">
    <property type="entry name" value="GABAA/Glycine_rcpt"/>
</dbReference>
<sequence>MTNARCSQHIWIPDIVFETAKSFQTFGNTYFRINKLKNVDIAERYAFKIGCLMYFENYPFDTQNCVFSIAMMSSTNKDVQPKWKEGNEAISFFKRIQPLQFQLTKPVTYTKVKGFNGDNYTYLYLKVKLIRRLTGSIINIFAPSTLIVAVSWVTFWIRVEAAPARVALSITSLLTLCTQVQQNKSQLPALNYITAVDIWLFVCILMVFSTLIEFAFCYNSYSRQKVNVAHSSCQERNEMNESKVNKWIDDSEKKVEKQSKRTEKTCPYCTFPYNGTKIDVICRKLFPFLFLIFSVIYWIYFLRKYNF</sequence>
<evidence type="ECO:0000313" key="15">
    <source>
        <dbReference type="Proteomes" id="UP001497382"/>
    </source>
</evidence>
<evidence type="ECO:0000313" key="14">
    <source>
        <dbReference type="EMBL" id="CAL1271979.1"/>
    </source>
</evidence>
<protein>
    <submittedName>
        <fullName evidence="14">Uncharacterized protein</fullName>
    </submittedName>
</protein>
<dbReference type="Gene3D" id="1.20.58.390">
    <property type="entry name" value="Neurotransmitter-gated ion-channel transmembrane domain"/>
    <property type="match status" value="1"/>
</dbReference>
<dbReference type="PROSITE" id="PS00236">
    <property type="entry name" value="NEUROTR_ION_CHANNEL"/>
    <property type="match status" value="1"/>
</dbReference>
<evidence type="ECO:0000256" key="5">
    <source>
        <dbReference type="ARBA" id="ARBA00022692"/>
    </source>
</evidence>
<dbReference type="CDD" id="cd19049">
    <property type="entry name" value="LGIC_TM_anion"/>
    <property type="match status" value="1"/>
</dbReference>
<evidence type="ECO:0000256" key="1">
    <source>
        <dbReference type="ARBA" id="ARBA00004141"/>
    </source>
</evidence>
<keyword evidence="15" id="KW-1185">Reference proteome</keyword>
<evidence type="ECO:0000256" key="3">
    <source>
        <dbReference type="ARBA" id="ARBA00022448"/>
    </source>
</evidence>
<keyword evidence="8" id="KW-0406">Ion transport</keyword>
<comment type="subcellular location">
    <subcellularLocation>
        <location evidence="2">Cell membrane</location>
    </subcellularLocation>
    <subcellularLocation>
        <location evidence="1">Membrane</location>
        <topology evidence="1">Multi-pass membrane protein</topology>
    </subcellularLocation>
</comment>
<dbReference type="InterPro" id="IPR018000">
    <property type="entry name" value="Neurotransmitter_ion_chnl_CS"/>
</dbReference>
<comment type="caution">
    <text evidence="14">The sequence shown here is derived from an EMBL/GenBank/DDBJ whole genome shotgun (WGS) entry which is preliminary data.</text>
</comment>
<dbReference type="PRINTS" id="PR00253">
    <property type="entry name" value="GABAARECEPTR"/>
</dbReference>
<dbReference type="InterPro" id="IPR006202">
    <property type="entry name" value="Neur_chan_lig-bd"/>
</dbReference>
<dbReference type="InterPro" id="IPR036734">
    <property type="entry name" value="Neur_chan_lig-bd_sf"/>
</dbReference>
<feature type="transmembrane region" description="Helical" evidence="11">
    <location>
        <begin position="198"/>
        <end position="218"/>
    </location>
</feature>
<keyword evidence="5 11" id="KW-0812">Transmembrane</keyword>
<dbReference type="Pfam" id="PF02932">
    <property type="entry name" value="Neur_chan_memb"/>
    <property type="match status" value="1"/>
</dbReference>
<accession>A0AAV1ZK55</accession>
<evidence type="ECO:0000256" key="10">
    <source>
        <dbReference type="ARBA" id="ARBA00023303"/>
    </source>
</evidence>
<dbReference type="InterPro" id="IPR038050">
    <property type="entry name" value="Neuro_actylchol_rec"/>
</dbReference>
<keyword evidence="10" id="KW-0407">Ion channel</keyword>
<dbReference type="InterPro" id="IPR036719">
    <property type="entry name" value="Neuro-gated_channel_TM_sf"/>
</dbReference>
<dbReference type="GO" id="GO:0004888">
    <property type="term" value="F:transmembrane signaling receptor activity"/>
    <property type="evidence" value="ECO:0007669"/>
    <property type="project" value="InterPro"/>
</dbReference>
<dbReference type="Proteomes" id="UP001497382">
    <property type="component" value="Unassembled WGS sequence"/>
</dbReference>
<evidence type="ECO:0000256" key="6">
    <source>
        <dbReference type="ARBA" id="ARBA00022729"/>
    </source>
</evidence>
<dbReference type="InterPro" id="IPR006029">
    <property type="entry name" value="Neurotrans-gated_channel_TM"/>
</dbReference>
<dbReference type="InterPro" id="IPR006201">
    <property type="entry name" value="Neur_channel"/>
</dbReference>
<dbReference type="EMBL" id="CAXIEN010000058">
    <property type="protein sequence ID" value="CAL1271979.1"/>
    <property type="molecule type" value="Genomic_DNA"/>
</dbReference>
<dbReference type="SUPFAM" id="SSF63712">
    <property type="entry name" value="Nicotinic receptor ligand binding domain-like"/>
    <property type="match status" value="1"/>
</dbReference>
<keyword evidence="7 11" id="KW-1133">Transmembrane helix</keyword>
<dbReference type="Gene3D" id="2.70.170.10">
    <property type="entry name" value="Neurotransmitter-gated ion-channel ligand-binding domain"/>
    <property type="match status" value="1"/>
</dbReference>
<evidence type="ECO:0000256" key="4">
    <source>
        <dbReference type="ARBA" id="ARBA00022475"/>
    </source>
</evidence>
<feature type="transmembrane region" description="Helical" evidence="11">
    <location>
        <begin position="285"/>
        <end position="302"/>
    </location>
</feature>
<dbReference type="GO" id="GO:0005886">
    <property type="term" value="C:plasma membrane"/>
    <property type="evidence" value="ECO:0007669"/>
    <property type="project" value="UniProtKB-SubCell"/>
</dbReference>
<dbReference type="GO" id="GO:0099095">
    <property type="term" value="F:ligand-gated monoatomic anion channel activity"/>
    <property type="evidence" value="ECO:0007669"/>
    <property type="project" value="UniProtKB-ARBA"/>
</dbReference>
<keyword evidence="3" id="KW-0813">Transport</keyword>
<gene>
    <name evidence="14" type="ORF">LARSCL_LOCUS6128</name>
</gene>
<evidence type="ECO:0000256" key="11">
    <source>
        <dbReference type="SAM" id="Phobius"/>
    </source>
</evidence>
<feature type="transmembrane region" description="Helical" evidence="11">
    <location>
        <begin position="136"/>
        <end position="157"/>
    </location>
</feature>
<feature type="domain" description="Neurotransmitter-gated ion-channel transmembrane" evidence="13">
    <location>
        <begin position="141"/>
        <end position="259"/>
    </location>
</feature>
<evidence type="ECO:0000259" key="12">
    <source>
        <dbReference type="Pfam" id="PF02931"/>
    </source>
</evidence>
<proteinExistence type="predicted"/>
<evidence type="ECO:0000256" key="7">
    <source>
        <dbReference type="ARBA" id="ARBA00022989"/>
    </source>
</evidence>
<dbReference type="GO" id="GO:0005230">
    <property type="term" value="F:extracellular ligand-gated monoatomic ion channel activity"/>
    <property type="evidence" value="ECO:0007669"/>
    <property type="project" value="InterPro"/>
</dbReference>
<dbReference type="GO" id="GO:0005254">
    <property type="term" value="F:chloride channel activity"/>
    <property type="evidence" value="ECO:0007669"/>
    <property type="project" value="UniProtKB-ARBA"/>
</dbReference>
<evidence type="ECO:0000256" key="9">
    <source>
        <dbReference type="ARBA" id="ARBA00023136"/>
    </source>
</evidence>
<keyword evidence="6" id="KW-0732">Signal</keyword>
<organism evidence="14 15">
    <name type="scientific">Larinioides sclopetarius</name>
    <dbReference type="NCBI Taxonomy" id="280406"/>
    <lineage>
        <taxon>Eukaryota</taxon>
        <taxon>Metazoa</taxon>
        <taxon>Ecdysozoa</taxon>
        <taxon>Arthropoda</taxon>
        <taxon>Chelicerata</taxon>
        <taxon>Arachnida</taxon>
        <taxon>Araneae</taxon>
        <taxon>Araneomorphae</taxon>
        <taxon>Entelegynae</taxon>
        <taxon>Araneoidea</taxon>
        <taxon>Araneidae</taxon>
        <taxon>Larinioides</taxon>
    </lineage>
</organism>
<dbReference type="SUPFAM" id="SSF90112">
    <property type="entry name" value="Neurotransmitter-gated ion-channel transmembrane pore"/>
    <property type="match status" value="1"/>
</dbReference>
<evidence type="ECO:0000256" key="2">
    <source>
        <dbReference type="ARBA" id="ARBA00004236"/>
    </source>
</evidence>
<evidence type="ECO:0000256" key="8">
    <source>
        <dbReference type="ARBA" id="ARBA00023065"/>
    </source>
</evidence>
<dbReference type="PANTHER" id="PTHR18945">
    <property type="entry name" value="NEUROTRANSMITTER GATED ION CHANNEL"/>
    <property type="match status" value="1"/>
</dbReference>
<keyword evidence="9 11" id="KW-0472">Membrane</keyword>
<keyword evidence="4" id="KW-1003">Cell membrane</keyword>
<reference evidence="14 15" key="1">
    <citation type="submission" date="2024-04" db="EMBL/GenBank/DDBJ databases">
        <authorList>
            <person name="Rising A."/>
            <person name="Reimegard J."/>
            <person name="Sonavane S."/>
            <person name="Akerstrom W."/>
            <person name="Nylinder S."/>
            <person name="Hedman E."/>
            <person name="Kallberg Y."/>
        </authorList>
    </citation>
    <scope>NUCLEOTIDE SEQUENCE [LARGE SCALE GENOMIC DNA]</scope>
</reference>
<evidence type="ECO:0000259" key="13">
    <source>
        <dbReference type="Pfam" id="PF02932"/>
    </source>
</evidence>